<dbReference type="OrthoDB" id="2341546at2759"/>
<keyword evidence="4" id="KW-0805">Transcription regulation</keyword>
<dbReference type="GO" id="GO:0000981">
    <property type="term" value="F:DNA-binding transcription factor activity, RNA polymerase II-specific"/>
    <property type="evidence" value="ECO:0007669"/>
    <property type="project" value="InterPro"/>
</dbReference>
<evidence type="ECO:0000259" key="9">
    <source>
        <dbReference type="PROSITE" id="PS50048"/>
    </source>
</evidence>
<dbReference type="PANTHER" id="PTHR31845:SF21">
    <property type="entry name" value="REGULATORY PROTEIN LEU3"/>
    <property type="match status" value="1"/>
</dbReference>
<dbReference type="CDD" id="cd00067">
    <property type="entry name" value="GAL4"/>
    <property type="match status" value="1"/>
</dbReference>
<evidence type="ECO:0000256" key="6">
    <source>
        <dbReference type="ARBA" id="ARBA00023163"/>
    </source>
</evidence>
<evidence type="ECO:0000256" key="1">
    <source>
        <dbReference type="ARBA" id="ARBA00004123"/>
    </source>
</evidence>
<feature type="compositionally biased region" description="Polar residues" evidence="8">
    <location>
        <begin position="790"/>
        <end position="804"/>
    </location>
</feature>
<dbReference type="AlphaFoldDB" id="A0A0X8HRZ1"/>
<organism evidence="10 11">
    <name type="scientific">Eremothecium sinecaudum</name>
    <dbReference type="NCBI Taxonomy" id="45286"/>
    <lineage>
        <taxon>Eukaryota</taxon>
        <taxon>Fungi</taxon>
        <taxon>Dikarya</taxon>
        <taxon>Ascomycota</taxon>
        <taxon>Saccharomycotina</taxon>
        <taxon>Saccharomycetes</taxon>
        <taxon>Saccharomycetales</taxon>
        <taxon>Saccharomycetaceae</taxon>
        <taxon>Eremothecium</taxon>
    </lineage>
</organism>
<dbReference type="GO" id="GO:0008270">
    <property type="term" value="F:zinc ion binding"/>
    <property type="evidence" value="ECO:0007669"/>
    <property type="project" value="InterPro"/>
</dbReference>
<dbReference type="STRING" id="45286.A0A0X8HRZ1"/>
<protein>
    <submittedName>
        <fullName evidence="10">HDL364Wp</fullName>
    </submittedName>
</protein>
<evidence type="ECO:0000256" key="2">
    <source>
        <dbReference type="ARBA" id="ARBA00022723"/>
    </source>
</evidence>
<dbReference type="RefSeq" id="XP_017987376.1">
    <property type="nucleotide sequence ID" value="XM_018132046.1"/>
</dbReference>
<comment type="subcellular location">
    <subcellularLocation>
        <location evidence="1">Nucleus</location>
    </subcellularLocation>
</comment>
<dbReference type="Pfam" id="PF00172">
    <property type="entry name" value="Zn_clus"/>
    <property type="match status" value="1"/>
</dbReference>
<dbReference type="Proteomes" id="UP000243052">
    <property type="component" value="Chromosome iv"/>
</dbReference>
<dbReference type="PROSITE" id="PS50048">
    <property type="entry name" value="ZN2_CY6_FUNGAL_2"/>
    <property type="match status" value="1"/>
</dbReference>
<evidence type="ECO:0000256" key="5">
    <source>
        <dbReference type="ARBA" id="ARBA00023125"/>
    </source>
</evidence>
<keyword evidence="6" id="KW-0804">Transcription</keyword>
<proteinExistence type="predicted"/>
<dbReference type="PANTHER" id="PTHR31845">
    <property type="entry name" value="FINGER DOMAIN PROTEIN, PUTATIVE-RELATED"/>
    <property type="match status" value="1"/>
</dbReference>
<dbReference type="PROSITE" id="PS00463">
    <property type="entry name" value="ZN2_CY6_FUNGAL_1"/>
    <property type="match status" value="1"/>
</dbReference>
<dbReference type="GO" id="GO:0000976">
    <property type="term" value="F:transcription cis-regulatory region binding"/>
    <property type="evidence" value="ECO:0007669"/>
    <property type="project" value="TreeGrafter"/>
</dbReference>
<dbReference type="FunFam" id="4.10.240.10:FF:000003">
    <property type="entry name" value="C6 transcription factor (Leu3)"/>
    <property type="match status" value="1"/>
</dbReference>
<feature type="region of interest" description="Disordered" evidence="8">
    <location>
        <begin position="789"/>
        <end position="829"/>
    </location>
</feature>
<dbReference type="GO" id="GO:0005634">
    <property type="term" value="C:nucleus"/>
    <property type="evidence" value="ECO:0007669"/>
    <property type="project" value="UniProtKB-SubCell"/>
</dbReference>
<dbReference type="InterPro" id="IPR051089">
    <property type="entry name" value="prtT"/>
</dbReference>
<keyword evidence="5" id="KW-0238">DNA-binding</keyword>
<dbReference type="SUPFAM" id="SSF57701">
    <property type="entry name" value="Zn2/Cys6 DNA-binding domain"/>
    <property type="match status" value="1"/>
</dbReference>
<dbReference type="InterPro" id="IPR001138">
    <property type="entry name" value="Zn2Cys6_DnaBD"/>
</dbReference>
<dbReference type="SMART" id="SM00066">
    <property type="entry name" value="GAL4"/>
    <property type="match status" value="1"/>
</dbReference>
<keyword evidence="2" id="KW-0479">Metal-binding</keyword>
<dbReference type="Gene3D" id="4.10.240.10">
    <property type="entry name" value="Zn(2)-C6 fungal-type DNA-binding domain"/>
    <property type="match status" value="1"/>
</dbReference>
<feature type="region of interest" description="Disordered" evidence="8">
    <location>
        <begin position="1"/>
        <end position="27"/>
    </location>
</feature>
<name>A0A0X8HRZ1_9SACH</name>
<evidence type="ECO:0000256" key="7">
    <source>
        <dbReference type="ARBA" id="ARBA00023242"/>
    </source>
</evidence>
<evidence type="ECO:0000256" key="8">
    <source>
        <dbReference type="SAM" id="MobiDB-lite"/>
    </source>
</evidence>
<keyword evidence="3" id="KW-0862">Zinc</keyword>
<evidence type="ECO:0000256" key="4">
    <source>
        <dbReference type="ARBA" id="ARBA00023015"/>
    </source>
</evidence>
<accession>A0A0X8HRZ1</accession>
<dbReference type="EMBL" id="CP014244">
    <property type="protein sequence ID" value="AMD20380.1"/>
    <property type="molecule type" value="Genomic_DNA"/>
</dbReference>
<dbReference type="CDD" id="cd12148">
    <property type="entry name" value="fungal_TF_MHR"/>
    <property type="match status" value="1"/>
</dbReference>
<keyword evidence="7" id="KW-0539">Nucleus</keyword>
<gene>
    <name evidence="10" type="ORF">AW171_hschr42272</name>
</gene>
<feature type="compositionally biased region" description="Low complexity" evidence="8">
    <location>
        <begin position="805"/>
        <end position="816"/>
    </location>
</feature>
<evidence type="ECO:0000256" key="3">
    <source>
        <dbReference type="ARBA" id="ARBA00022833"/>
    </source>
</evidence>
<feature type="compositionally biased region" description="Polar residues" evidence="8">
    <location>
        <begin position="9"/>
        <end position="27"/>
    </location>
</feature>
<dbReference type="GO" id="GO:0001216">
    <property type="term" value="F:DNA-binding transcription activator activity"/>
    <property type="evidence" value="ECO:0007669"/>
    <property type="project" value="UniProtKB-ARBA"/>
</dbReference>
<evidence type="ECO:0000313" key="11">
    <source>
        <dbReference type="Proteomes" id="UP000243052"/>
    </source>
</evidence>
<dbReference type="GeneID" id="28723625"/>
<feature type="domain" description="Zn(2)-C6 fungal-type" evidence="9">
    <location>
        <begin position="48"/>
        <end position="81"/>
    </location>
</feature>
<reference evidence="10 11" key="1">
    <citation type="submission" date="2016-01" db="EMBL/GenBank/DDBJ databases">
        <title>Genome sequence of the yeast Holleya sinecauda.</title>
        <authorList>
            <person name="Dietrich F.S."/>
        </authorList>
    </citation>
    <scope>NUCLEOTIDE SEQUENCE [LARGE SCALE GENOMIC DNA]</scope>
    <source>
        <strain evidence="10 11">ATCC 58844</strain>
    </source>
</reference>
<evidence type="ECO:0000313" key="10">
    <source>
        <dbReference type="EMBL" id="AMD20380.1"/>
    </source>
</evidence>
<keyword evidence="11" id="KW-1185">Reference proteome</keyword>
<dbReference type="InterPro" id="IPR036864">
    <property type="entry name" value="Zn2-C6_fun-type_DNA-bd_sf"/>
</dbReference>
<sequence length="858" mass="97385">MVSVDHANSVRSSTHSQGDSCSDSSNAVYSQVTEDGSNIRRQTRKKFACVECRQQKSKCDSQDRAPEPCTRCMKKKVPCILQRDFRRTYKRARNEVIERRFNELTKSLSNLDAEEILKKIEKEQKAISNAGNFTKDKIRKLRERGTLELEVPDDDQDNLEQERTEQEVLQSFEKPVILNDEQLKCSAKSLGSVHVSSEDISRLFCEYAKRYHPFLPIVDLYKGPERIYHLSPCLFWIIILIGLRRMDGAEELMTKLSSEVKSIFAGISFSPINRSSSLIAEEPILNAPSVYSVQALLVYTFWPPVTSSLGADISWNTIGSAMFQAIHQGLNNVQNLPESPKVNLGLIQEQLWTWACCNTLSQTIASSFGFQAFVCFDYSIMRSRDAPKDASPGVPRFSSVIMNMIDIAYFENQVAMTMASNPHNPTGLVNVEERLNLIQLLDTLYNELKTRLDNNNVDDIRIFMLLAAKVRLYSYYFNTVTPEKRSSTQNTKSRDNELKLKVKSGLVRAYYAAVKLLHHTESMCDRDPEVINSFPSVFVLNVWQASCIVAKLANSSLSEMLDIKTGEHVYRSAVTQTLHASVLNYDMAYRSSGIMRSMWSMYVNMYTDWRNQHRESTSSEEFNLDITIKSRMSVSVFFDCLYVLRLKCGLAKLKREIKRRLCDSSVDSNSADCEDDREPELLARRLIETTPLDPKPINASMEGAKDPMSLPVRSVLKCTPSMTHKAHSEPAIVPPLSAISPLAVSISSDYSKPTYQAQKQVSTTQPKDYLQSFLLSSYPSLEYEREPSLEQAQFPDQTHTNSLENSIFPNNSINSSAAQTSVDETTHTRDNWDNWESEIVFKDVDLLMAEFAFNPSVI</sequence>